<dbReference type="SMART" id="SM00346">
    <property type="entry name" value="HTH_ICLR"/>
    <property type="match status" value="1"/>
</dbReference>
<dbReference type="InterPro" id="IPR014757">
    <property type="entry name" value="Tscrpt_reg_IclR_C"/>
</dbReference>
<name>A0A9X7P7K2_9FIRM</name>
<dbReference type="InterPro" id="IPR036390">
    <property type="entry name" value="WH_DNA-bd_sf"/>
</dbReference>
<evidence type="ECO:0000256" key="2">
    <source>
        <dbReference type="ARBA" id="ARBA00023125"/>
    </source>
</evidence>
<dbReference type="Pfam" id="PF01614">
    <property type="entry name" value="IclR_C"/>
    <property type="match status" value="1"/>
</dbReference>
<dbReference type="InterPro" id="IPR036388">
    <property type="entry name" value="WH-like_DNA-bd_sf"/>
</dbReference>
<evidence type="ECO:0000256" key="1">
    <source>
        <dbReference type="ARBA" id="ARBA00023015"/>
    </source>
</evidence>
<dbReference type="GO" id="GO:0045892">
    <property type="term" value="P:negative regulation of DNA-templated transcription"/>
    <property type="evidence" value="ECO:0007669"/>
    <property type="project" value="TreeGrafter"/>
</dbReference>
<keyword evidence="2" id="KW-0238">DNA-binding</keyword>
<comment type="function">
    <text evidence="4">May be an activator protein for the gylABX operon.</text>
</comment>
<gene>
    <name evidence="8" type="primary">kdgR_1</name>
    <name evidence="8" type="ORF">MOST_01660</name>
</gene>
<comment type="caution">
    <text evidence="8">The sequence shown here is derived from an EMBL/GenBank/DDBJ whole genome shotgun (WGS) entry which is preliminary data.</text>
</comment>
<dbReference type="FunFam" id="1.10.10.10:FF:000056">
    <property type="entry name" value="IclR family transcriptional regulator"/>
    <property type="match status" value="1"/>
</dbReference>
<dbReference type="RefSeq" id="WP_083476849.1">
    <property type="nucleotide sequence ID" value="NZ_PVXL01000007.1"/>
</dbReference>
<evidence type="ECO:0000313" key="9">
    <source>
        <dbReference type="Proteomes" id="UP000239430"/>
    </source>
</evidence>
<feature type="domain" description="HTH iclR-type" evidence="6">
    <location>
        <begin position="17"/>
        <end position="79"/>
    </location>
</feature>
<dbReference type="InterPro" id="IPR029016">
    <property type="entry name" value="GAF-like_dom_sf"/>
</dbReference>
<evidence type="ECO:0000256" key="3">
    <source>
        <dbReference type="ARBA" id="ARBA00023163"/>
    </source>
</evidence>
<protein>
    <recommendedName>
        <fullName evidence="5">Glycerol operon regulatory protein</fullName>
    </recommendedName>
</protein>
<dbReference type="PANTHER" id="PTHR30136:SF7">
    <property type="entry name" value="HTH-TYPE TRANSCRIPTIONAL REGULATOR KDGR-RELATED"/>
    <property type="match status" value="1"/>
</dbReference>
<sequence length="267" mass="29533">MAQAMVTTSTNAKKVNDPTPVKTLEVLEVLASVNGGMGVTEISRALNLSKSTVHRILTALVERQYVLKDETSRRYRLGFKLLLLSSQVLDSLELRQIARPELVELANKSRETVHLVWLEGDEGVYVEKIDTPETIGLLSRVGKRVPLYSTAVGKTMLAFMEDKRLASYLARVKLTPVTPNTITDPIMLKEHLVRVRQQGFALDCEENRLGVICVAAPIFHSNGQVIAAISISGPEFRFPVARAQELGPVVREAALRISKKLGFIQGF</sequence>
<reference evidence="8 9" key="1">
    <citation type="submission" date="2018-03" db="EMBL/GenBank/DDBJ databases">
        <title>Genome sequence of Moorella stamsii DSM 26217.</title>
        <authorList>
            <person name="Poehlein A."/>
            <person name="Daniel R."/>
        </authorList>
    </citation>
    <scope>NUCLEOTIDE SEQUENCE [LARGE SCALE GENOMIC DNA]</scope>
    <source>
        <strain evidence="9">DSM 26217</strain>
    </source>
</reference>
<dbReference type="PANTHER" id="PTHR30136">
    <property type="entry name" value="HELIX-TURN-HELIX TRANSCRIPTIONAL REGULATOR, ICLR FAMILY"/>
    <property type="match status" value="1"/>
</dbReference>
<dbReference type="GO" id="GO:0003700">
    <property type="term" value="F:DNA-binding transcription factor activity"/>
    <property type="evidence" value="ECO:0007669"/>
    <property type="project" value="TreeGrafter"/>
</dbReference>
<dbReference type="CDD" id="cd00090">
    <property type="entry name" value="HTH_ARSR"/>
    <property type="match status" value="1"/>
</dbReference>
<feature type="domain" description="IclR-ED" evidence="7">
    <location>
        <begin position="80"/>
        <end position="263"/>
    </location>
</feature>
<dbReference type="InterPro" id="IPR011991">
    <property type="entry name" value="ArsR-like_HTH"/>
</dbReference>
<dbReference type="InterPro" id="IPR050707">
    <property type="entry name" value="HTH_MetabolicPath_Reg"/>
</dbReference>
<keyword evidence="1" id="KW-0805">Transcription regulation</keyword>
<dbReference type="Gene3D" id="1.10.10.10">
    <property type="entry name" value="Winged helix-like DNA-binding domain superfamily/Winged helix DNA-binding domain"/>
    <property type="match status" value="1"/>
</dbReference>
<organism evidence="8 9">
    <name type="scientific">Neomoorella stamsii</name>
    <dbReference type="NCBI Taxonomy" id="1266720"/>
    <lineage>
        <taxon>Bacteria</taxon>
        <taxon>Bacillati</taxon>
        <taxon>Bacillota</taxon>
        <taxon>Clostridia</taxon>
        <taxon>Neomoorellales</taxon>
        <taxon>Neomoorellaceae</taxon>
        <taxon>Neomoorella</taxon>
    </lineage>
</organism>
<dbReference type="EMBL" id="PVXL01000007">
    <property type="protein sequence ID" value="PRR77569.1"/>
    <property type="molecule type" value="Genomic_DNA"/>
</dbReference>
<evidence type="ECO:0000256" key="4">
    <source>
        <dbReference type="ARBA" id="ARBA00058938"/>
    </source>
</evidence>
<proteinExistence type="predicted"/>
<dbReference type="PROSITE" id="PS51077">
    <property type="entry name" value="HTH_ICLR"/>
    <property type="match status" value="1"/>
</dbReference>
<evidence type="ECO:0000256" key="5">
    <source>
        <dbReference type="ARBA" id="ARBA00070406"/>
    </source>
</evidence>
<dbReference type="PROSITE" id="PS51078">
    <property type="entry name" value="ICLR_ED"/>
    <property type="match status" value="1"/>
</dbReference>
<dbReference type="GO" id="GO:0003677">
    <property type="term" value="F:DNA binding"/>
    <property type="evidence" value="ECO:0007669"/>
    <property type="project" value="UniProtKB-KW"/>
</dbReference>
<dbReference type="SUPFAM" id="SSF46785">
    <property type="entry name" value="Winged helix' DNA-binding domain"/>
    <property type="match status" value="1"/>
</dbReference>
<dbReference type="Pfam" id="PF09339">
    <property type="entry name" value="HTH_IclR"/>
    <property type="match status" value="1"/>
</dbReference>
<dbReference type="Proteomes" id="UP000239430">
    <property type="component" value="Unassembled WGS sequence"/>
</dbReference>
<dbReference type="InterPro" id="IPR005471">
    <property type="entry name" value="Tscrpt_reg_IclR_N"/>
</dbReference>
<dbReference type="AlphaFoldDB" id="A0A9X7P7K2"/>
<dbReference type="Gene3D" id="3.30.450.40">
    <property type="match status" value="1"/>
</dbReference>
<keyword evidence="3" id="KW-0804">Transcription</keyword>
<keyword evidence="9" id="KW-1185">Reference proteome</keyword>
<dbReference type="SUPFAM" id="SSF55781">
    <property type="entry name" value="GAF domain-like"/>
    <property type="match status" value="1"/>
</dbReference>
<accession>A0A9X7P7K2</accession>
<evidence type="ECO:0000313" key="8">
    <source>
        <dbReference type="EMBL" id="PRR77569.1"/>
    </source>
</evidence>
<evidence type="ECO:0000259" key="6">
    <source>
        <dbReference type="PROSITE" id="PS51077"/>
    </source>
</evidence>
<evidence type="ECO:0000259" key="7">
    <source>
        <dbReference type="PROSITE" id="PS51078"/>
    </source>
</evidence>